<dbReference type="Proteomes" id="UP001396334">
    <property type="component" value="Unassembled WGS sequence"/>
</dbReference>
<dbReference type="PANTHER" id="PTHR15503:SF45">
    <property type="entry name" value="RNA-DIRECTED DNA POLYMERASE HOMOLOG"/>
    <property type="match status" value="1"/>
</dbReference>
<dbReference type="EMBL" id="JBBPBN010000001">
    <property type="protein sequence ID" value="KAK9045801.1"/>
    <property type="molecule type" value="Genomic_DNA"/>
</dbReference>
<dbReference type="Gene3D" id="2.40.70.10">
    <property type="entry name" value="Acid Proteases"/>
    <property type="match status" value="1"/>
</dbReference>
<comment type="caution">
    <text evidence="3">The sequence shown here is derived from an EMBL/GenBank/DDBJ whole genome shotgun (WGS) entry which is preliminary data.</text>
</comment>
<dbReference type="Pfam" id="PF03732">
    <property type="entry name" value="Retrotrans_gag"/>
    <property type="match status" value="1"/>
</dbReference>
<accession>A0ABR2U8D1</accession>
<reference evidence="3 4" key="1">
    <citation type="journal article" date="2024" name="G3 (Bethesda)">
        <title>Genome assembly of Hibiscus sabdariffa L. provides insights into metabolisms of medicinal natural products.</title>
        <authorList>
            <person name="Kim T."/>
        </authorList>
    </citation>
    <scope>NUCLEOTIDE SEQUENCE [LARGE SCALE GENOMIC DNA]</scope>
    <source>
        <strain evidence="3">TK-2024</strain>
        <tissue evidence="3">Old leaves</tissue>
    </source>
</reference>
<dbReference type="SUPFAM" id="SSF50630">
    <property type="entry name" value="Acid proteases"/>
    <property type="match status" value="1"/>
</dbReference>
<dbReference type="InterPro" id="IPR021109">
    <property type="entry name" value="Peptidase_aspartic_dom_sf"/>
</dbReference>
<organism evidence="3 4">
    <name type="scientific">Hibiscus sabdariffa</name>
    <name type="common">roselle</name>
    <dbReference type="NCBI Taxonomy" id="183260"/>
    <lineage>
        <taxon>Eukaryota</taxon>
        <taxon>Viridiplantae</taxon>
        <taxon>Streptophyta</taxon>
        <taxon>Embryophyta</taxon>
        <taxon>Tracheophyta</taxon>
        <taxon>Spermatophyta</taxon>
        <taxon>Magnoliopsida</taxon>
        <taxon>eudicotyledons</taxon>
        <taxon>Gunneridae</taxon>
        <taxon>Pentapetalae</taxon>
        <taxon>rosids</taxon>
        <taxon>malvids</taxon>
        <taxon>Malvales</taxon>
        <taxon>Malvaceae</taxon>
        <taxon>Malvoideae</taxon>
        <taxon>Hibiscus</taxon>
    </lineage>
</organism>
<feature type="domain" description="Retrotransposon gag" evidence="2">
    <location>
        <begin position="156"/>
        <end position="247"/>
    </location>
</feature>
<dbReference type="Pfam" id="PF13975">
    <property type="entry name" value="gag-asp_proteas"/>
    <property type="match status" value="1"/>
</dbReference>
<gene>
    <name evidence="3" type="ORF">V6N11_051706</name>
</gene>
<name>A0ABR2U8D1_9ROSI</name>
<protein>
    <recommendedName>
        <fullName evidence="2">Retrotransposon gag domain-containing protein</fullName>
    </recommendedName>
</protein>
<keyword evidence="4" id="KW-1185">Reference proteome</keyword>
<dbReference type="PROSITE" id="PS00141">
    <property type="entry name" value="ASP_PROTEASE"/>
    <property type="match status" value="1"/>
</dbReference>
<feature type="region of interest" description="Disordered" evidence="1">
    <location>
        <begin position="1"/>
        <end position="34"/>
    </location>
</feature>
<dbReference type="InterPro" id="IPR032567">
    <property type="entry name" value="RTL1-rel"/>
</dbReference>
<dbReference type="InterPro" id="IPR001969">
    <property type="entry name" value="Aspartic_peptidase_AS"/>
</dbReference>
<evidence type="ECO:0000313" key="3">
    <source>
        <dbReference type="EMBL" id="KAK9045801.1"/>
    </source>
</evidence>
<evidence type="ECO:0000313" key="4">
    <source>
        <dbReference type="Proteomes" id="UP001396334"/>
    </source>
</evidence>
<evidence type="ECO:0000259" key="2">
    <source>
        <dbReference type="Pfam" id="PF03732"/>
    </source>
</evidence>
<dbReference type="CDD" id="cd00303">
    <property type="entry name" value="retropepsin_like"/>
    <property type="match status" value="1"/>
</dbReference>
<dbReference type="PANTHER" id="PTHR15503">
    <property type="entry name" value="LDOC1 RELATED"/>
    <property type="match status" value="1"/>
</dbReference>
<evidence type="ECO:0000256" key="1">
    <source>
        <dbReference type="SAM" id="MobiDB-lite"/>
    </source>
</evidence>
<feature type="compositionally biased region" description="Low complexity" evidence="1">
    <location>
        <begin position="20"/>
        <end position="31"/>
    </location>
</feature>
<proteinExistence type="predicted"/>
<feature type="region of interest" description="Disordered" evidence="1">
    <location>
        <begin position="279"/>
        <end position="336"/>
    </location>
</feature>
<dbReference type="InterPro" id="IPR005162">
    <property type="entry name" value="Retrotrans_gag_dom"/>
</dbReference>
<feature type="compositionally biased region" description="Low complexity" evidence="1">
    <location>
        <begin position="287"/>
        <end position="298"/>
    </location>
</feature>
<sequence>MVATRNQLAGKGPEIKSHPGGETSTPGSSGPIDPRRFEELEAAVAAIRAILLGDRLRNIELTQQELAKSVKDLDARAKGAYGELKVEIDEVKAQMNLVEVAMGNSVSLEKTPRTRVPEPQRYEGNRSAKELENFLFDIEQYFRATRFDTDEDKVAVAAMYLTGDAKLWWRSKFNNGVCSVKTWEALKKELLNAFFPENVDYTARKKLRDLTHTGSVREYVREFATLLLDIRDMSEKDKLFAFLEGLKQWARLEVQRRQPQDVAAAMSAAECLTDYSDNSAKRKAPVNGGNSSFAGNGSKVARTEKTPVWGNGRRLPPKEQMSSRPNSGPGQSSTASRFPSGCFLCKGPHQMAECPHRGALSALEASRQDETPEKPSTDNSCEEVARMGSIRFLTVLQSQLNSLKKEPERGLMYVDLIISGKASRALVDTGATDTFISPKEAKRCGLTITKDIGQMKAVNSAASSICGSAKKVVVKLGPWEGNMDFTVTSMDDFDVVLGLDFMTSAQAIPVPAASCLLFLGEKPLRRG</sequence>
<feature type="compositionally biased region" description="Polar residues" evidence="1">
    <location>
        <begin position="320"/>
        <end position="336"/>
    </location>
</feature>